<dbReference type="GO" id="GO:0003887">
    <property type="term" value="F:DNA-directed DNA polymerase activity"/>
    <property type="evidence" value="ECO:0007669"/>
    <property type="project" value="UniProtKB-UniRule"/>
</dbReference>
<dbReference type="Gene3D" id="1.10.150.20">
    <property type="entry name" value="5' to 3' exonuclease, C-terminal subdomain"/>
    <property type="match status" value="2"/>
</dbReference>
<keyword evidence="22" id="KW-1185">Reference proteome</keyword>
<keyword evidence="6 17" id="KW-0548">Nucleotidyltransferase</keyword>
<keyword evidence="14 17" id="KW-0234">DNA repair</keyword>
<evidence type="ECO:0000256" key="10">
    <source>
        <dbReference type="ARBA" id="ARBA00022801"/>
    </source>
</evidence>
<name>A0A560GVW5_9PROT</name>
<dbReference type="InterPro" id="IPR002562">
    <property type="entry name" value="3'-5'_exonuclease_dom"/>
</dbReference>
<dbReference type="CDD" id="cd06139">
    <property type="entry name" value="DNA_polA_I_Ecoli_like_exo"/>
    <property type="match status" value="1"/>
</dbReference>
<evidence type="ECO:0000256" key="7">
    <source>
        <dbReference type="ARBA" id="ARBA00022705"/>
    </source>
</evidence>
<dbReference type="InterPro" id="IPR036397">
    <property type="entry name" value="RNaseH_sf"/>
</dbReference>
<evidence type="ECO:0000256" key="16">
    <source>
        <dbReference type="NCBIfam" id="TIGR00593"/>
    </source>
</evidence>
<dbReference type="Gene3D" id="1.20.1060.10">
    <property type="entry name" value="Taq DNA Polymerase, Chain T, domain 4"/>
    <property type="match status" value="1"/>
</dbReference>
<dbReference type="SUPFAM" id="SSF53098">
    <property type="entry name" value="Ribonuclease H-like"/>
    <property type="match status" value="1"/>
</dbReference>
<dbReference type="NCBIfam" id="NF004397">
    <property type="entry name" value="PRK05755.1"/>
    <property type="match status" value="1"/>
</dbReference>
<dbReference type="FunFam" id="1.20.1060.10:FF:000001">
    <property type="entry name" value="DNA polymerase I"/>
    <property type="match status" value="1"/>
</dbReference>
<evidence type="ECO:0000256" key="3">
    <source>
        <dbReference type="ARBA" id="ARBA00012417"/>
    </source>
</evidence>
<evidence type="ECO:0000256" key="1">
    <source>
        <dbReference type="ARBA" id="ARBA00007705"/>
    </source>
</evidence>
<dbReference type="EC" id="2.7.7.7" evidence="3 16"/>
<evidence type="ECO:0000256" key="12">
    <source>
        <dbReference type="ARBA" id="ARBA00022932"/>
    </source>
</evidence>
<dbReference type="SMART" id="SM00279">
    <property type="entry name" value="HhH2"/>
    <property type="match status" value="1"/>
</dbReference>
<dbReference type="AlphaFoldDB" id="A0A560GVW5"/>
<keyword evidence="8" id="KW-0540">Nuclease</keyword>
<dbReference type="SMART" id="SM00474">
    <property type="entry name" value="35EXOc"/>
    <property type="match status" value="1"/>
</dbReference>
<dbReference type="InterPro" id="IPR002298">
    <property type="entry name" value="DNA_polymerase_A"/>
</dbReference>
<dbReference type="InterPro" id="IPR012337">
    <property type="entry name" value="RNaseH-like_sf"/>
</dbReference>
<evidence type="ECO:0000313" key="22">
    <source>
        <dbReference type="Proteomes" id="UP000315751"/>
    </source>
</evidence>
<dbReference type="PROSITE" id="PS00447">
    <property type="entry name" value="DNA_POLYMERASE_A"/>
    <property type="match status" value="1"/>
</dbReference>
<evidence type="ECO:0000256" key="5">
    <source>
        <dbReference type="ARBA" id="ARBA00022679"/>
    </source>
</evidence>
<sequence length="1011" mass="108423">MPAMADTPAAPAADVPAAAATDSIPVAPDAPTPVTGVPAVPGTAQDTLYLVDGSGFIFRAYHALPPLNRPDGTPVNAVLGFTNMLMKLLADVKVHSVAVIFDSKRENFRNAIYPDYKAHRPPPPEDLIPQFDLIRQAVDAFNLPCLHLEGYEADDLIATYARLAREAGRDCVIVSSDKDLMQLITDGVGLLDPMKNKSIGRNEVLEKFGVAPELVVDVQSLAGDSVDNVPGVPGIGIKTAAQLITEYGGLDALLERAHEIKQPKRREALTVHAEMARISRQLVKLEAHVPVPEPLENLTARKPDPERLIGWLREQGFRSAIQKVENDILKASGGNGGGTAGATGAPALTLTATGGGAEQRTDAVRAAYNSRFYNTEATPIGEPKIPAPTEIAYELVQDAAVLKRWIEEATLAGTVAIDTETDGLYPDRAKLVGFSLSHTPGRACYVPLAHVNPDAPNPQAGGFDFGEAPPPPPQIPLEEARALLAPLLADPSVLKVGHNLKFDIRVLARHGFAPGPATIAPVDDTMLLSYALGAGAHGHGMDELAQRHLGHTCISFDEVTGTGKNRITFDRVPLDRACAYAAEDADITLRLHQVLKADVLRHHLMTVYETLDRPLTPVVATMEQAGILVDRTMLAELSRDFAGRLAALEQEIHTLVGHPFNVASPKQLGEVLFDEMGLPGGKKGKTGAYSTDSSVLEPLAEQGVEVAQKVLDHRQLAKLKSTYTDALQQEINPDTGRVHTSFALAATATGRLSSTDPNLQNIPIRTEEGRKIRRAFVAPEGHVLLSVDYSQIELRLVAEIAGVPALKQAFTDGIDIHAMTASQVFGVPLDQMTSEIRRKAKAINFGIIYGISGFGLGRQLGIGAGEAGAFIKQYFERFPELAGYFEKTKAEAKEKGYVTTLFGRQCWIQGIKESNAARRAFAERQAINAPIQGTAADIIRRAMARIPAAMANAGLTGRMLLQVHDELLFEVPVAEVDATIPVVRQVMEGAASLSVPLVAEAGTGRSWGEAH</sequence>
<dbReference type="SUPFAM" id="SSF47807">
    <property type="entry name" value="5' to 3' exonuclease, C-terminal subdomain"/>
    <property type="match status" value="1"/>
</dbReference>
<dbReference type="SUPFAM" id="SSF56672">
    <property type="entry name" value="DNA/RNA polymerases"/>
    <property type="match status" value="1"/>
</dbReference>
<reference evidence="21 22" key="1">
    <citation type="submission" date="2019-06" db="EMBL/GenBank/DDBJ databases">
        <title>Genomic Encyclopedia of Type Strains, Phase IV (KMG-V): Genome sequencing to study the core and pangenomes of soil and plant-associated prokaryotes.</title>
        <authorList>
            <person name="Whitman W."/>
        </authorList>
    </citation>
    <scope>NUCLEOTIDE SEQUENCE [LARGE SCALE GENOMIC DNA]</scope>
    <source>
        <strain evidence="21 22">BR 11622</strain>
    </source>
</reference>
<evidence type="ECO:0000256" key="2">
    <source>
        <dbReference type="ARBA" id="ARBA00011541"/>
    </source>
</evidence>
<dbReference type="InterPro" id="IPR019760">
    <property type="entry name" value="DNA-dir_DNA_pol_A_CS"/>
</dbReference>
<gene>
    <name evidence="17" type="primary">polA</name>
    <name evidence="21" type="ORF">FBZ90_113172</name>
</gene>
<evidence type="ECO:0000256" key="11">
    <source>
        <dbReference type="ARBA" id="ARBA00022839"/>
    </source>
</evidence>
<dbReference type="InterPro" id="IPR018320">
    <property type="entry name" value="DNA_polymerase_1"/>
</dbReference>
<evidence type="ECO:0000256" key="8">
    <source>
        <dbReference type="ARBA" id="ARBA00022722"/>
    </source>
</evidence>
<keyword evidence="13 17" id="KW-0238">DNA-binding</keyword>
<keyword evidence="5 17" id="KW-0808">Transferase</keyword>
<dbReference type="Pfam" id="PF02739">
    <property type="entry name" value="5_3_exonuc_N"/>
    <property type="match status" value="1"/>
</dbReference>
<evidence type="ECO:0000259" key="19">
    <source>
        <dbReference type="SMART" id="SM00475"/>
    </source>
</evidence>
<evidence type="ECO:0000256" key="13">
    <source>
        <dbReference type="ARBA" id="ARBA00023125"/>
    </source>
</evidence>
<evidence type="ECO:0000256" key="4">
    <source>
        <dbReference type="ARBA" id="ARBA00020311"/>
    </source>
</evidence>
<comment type="subunit">
    <text evidence="2">Single-chain monomer with multiple functions.</text>
</comment>
<dbReference type="PANTHER" id="PTHR10133">
    <property type="entry name" value="DNA POLYMERASE I"/>
    <property type="match status" value="1"/>
</dbReference>
<dbReference type="GO" id="GO:0003677">
    <property type="term" value="F:DNA binding"/>
    <property type="evidence" value="ECO:0007669"/>
    <property type="project" value="UniProtKB-UniRule"/>
</dbReference>
<dbReference type="CDD" id="cd08637">
    <property type="entry name" value="DNA_pol_A_pol_I_C"/>
    <property type="match status" value="1"/>
</dbReference>
<evidence type="ECO:0000256" key="6">
    <source>
        <dbReference type="ARBA" id="ARBA00022695"/>
    </source>
</evidence>
<dbReference type="CDD" id="cd09859">
    <property type="entry name" value="PIN_53EXO"/>
    <property type="match status" value="1"/>
</dbReference>
<evidence type="ECO:0000313" key="21">
    <source>
        <dbReference type="EMBL" id="TWB38175.1"/>
    </source>
</evidence>
<dbReference type="Gene3D" id="3.30.420.10">
    <property type="entry name" value="Ribonuclease H-like superfamily/Ribonuclease H"/>
    <property type="match status" value="1"/>
</dbReference>
<keyword evidence="11 17" id="KW-0269">Exonuclease</keyword>
<dbReference type="NCBIfam" id="TIGR00593">
    <property type="entry name" value="pola"/>
    <property type="match status" value="1"/>
</dbReference>
<dbReference type="GO" id="GO:0008409">
    <property type="term" value="F:5'-3' exonuclease activity"/>
    <property type="evidence" value="ECO:0007669"/>
    <property type="project" value="UniProtKB-UniRule"/>
</dbReference>
<dbReference type="FunFam" id="1.10.150.20:FF:000003">
    <property type="entry name" value="DNA polymerase I"/>
    <property type="match status" value="1"/>
</dbReference>
<dbReference type="SMART" id="SM00475">
    <property type="entry name" value="53EXOc"/>
    <property type="match status" value="1"/>
</dbReference>
<feature type="domain" description="DNA-directed DNA polymerase family A palm" evidence="20">
    <location>
        <begin position="769"/>
        <end position="975"/>
    </location>
</feature>
<dbReference type="GO" id="GO:0006302">
    <property type="term" value="P:double-strand break repair"/>
    <property type="evidence" value="ECO:0007669"/>
    <property type="project" value="TreeGrafter"/>
</dbReference>
<dbReference type="InterPro" id="IPR002421">
    <property type="entry name" value="5-3_exonuclease"/>
</dbReference>
<dbReference type="InterPro" id="IPR001098">
    <property type="entry name" value="DNA-dir_DNA_pol_A_palm_dom"/>
</dbReference>
<proteinExistence type="inferred from homology"/>
<feature type="domain" description="5'-3' exonuclease" evidence="19">
    <location>
        <begin position="44"/>
        <end position="301"/>
    </location>
</feature>
<dbReference type="Proteomes" id="UP000315751">
    <property type="component" value="Unassembled WGS sequence"/>
</dbReference>
<dbReference type="FunFam" id="1.10.150.20:FF:000002">
    <property type="entry name" value="DNA polymerase I"/>
    <property type="match status" value="1"/>
</dbReference>
<evidence type="ECO:0000256" key="17">
    <source>
        <dbReference type="RuleBase" id="RU004460"/>
    </source>
</evidence>
<evidence type="ECO:0000256" key="14">
    <source>
        <dbReference type="ARBA" id="ARBA00023204"/>
    </source>
</evidence>
<keyword evidence="10 17" id="KW-0378">Hydrolase</keyword>
<dbReference type="FunFam" id="3.40.50.1010:FF:000001">
    <property type="entry name" value="DNA polymerase I"/>
    <property type="match status" value="1"/>
</dbReference>
<dbReference type="PANTHER" id="PTHR10133:SF27">
    <property type="entry name" value="DNA POLYMERASE NU"/>
    <property type="match status" value="1"/>
</dbReference>
<dbReference type="GO" id="GO:0008408">
    <property type="term" value="F:3'-5' exonuclease activity"/>
    <property type="evidence" value="ECO:0007669"/>
    <property type="project" value="UniProtKB-UniRule"/>
</dbReference>
<comment type="similarity">
    <text evidence="1 17">Belongs to the DNA polymerase type-A family.</text>
</comment>
<dbReference type="EMBL" id="VITR01000013">
    <property type="protein sequence ID" value="TWB38175.1"/>
    <property type="molecule type" value="Genomic_DNA"/>
</dbReference>
<evidence type="ECO:0000259" key="20">
    <source>
        <dbReference type="SMART" id="SM00482"/>
    </source>
</evidence>
<keyword evidence="12 17" id="KW-0239">DNA-directed DNA polymerase</keyword>
<keyword evidence="9 17" id="KW-0227">DNA damage</keyword>
<dbReference type="Gene3D" id="3.30.70.370">
    <property type="match status" value="1"/>
</dbReference>
<dbReference type="InterPro" id="IPR029060">
    <property type="entry name" value="PIN-like_dom_sf"/>
</dbReference>
<protein>
    <recommendedName>
        <fullName evidence="4 16">DNA polymerase I</fullName>
        <ecNumber evidence="3 16">2.7.7.7</ecNumber>
    </recommendedName>
</protein>
<dbReference type="Gene3D" id="3.40.50.1010">
    <property type="entry name" value="5'-nuclease"/>
    <property type="match status" value="1"/>
</dbReference>
<dbReference type="Pfam" id="PF01367">
    <property type="entry name" value="5_3_exonuc"/>
    <property type="match status" value="1"/>
</dbReference>
<evidence type="ECO:0000259" key="18">
    <source>
        <dbReference type="SMART" id="SM00474"/>
    </source>
</evidence>
<dbReference type="InterPro" id="IPR020045">
    <property type="entry name" value="DNA_polI_H3TH"/>
</dbReference>
<evidence type="ECO:0000256" key="9">
    <source>
        <dbReference type="ARBA" id="ARBA00022763"/>
    </source>
</evidence>
<dbReference type="InterPro" id="IPR008918">
    <property type="entry name" value="HhH2"/>
</dbReference>
<dbReference type="InterPro" id="IPR020046">
    <property type="entry name" value="5-3_exonucl_a-hlix_arch_N"/>
</dbReference>
<dbReference type="InterPro" id="IPR036279">
    <property type="entry name" value="5-3_exonuclease_C_sf"/>
</dbReference>
<accession>A0A560GVW5</accession>
<keyword evidence="7 17" id="KW-0235">DNA replication</keyword>
<dbReference type="SUPFAM" id="SSF88723">
    <property type="entry name" value="PIN domain-like"/>
    <property type="match status" value="1"/>
</dbReference>
<dbReference type="Pfam" id="PF00476">
    <property type="entry name" value="DNA_pol_A"/>
    <property type="match status" value="1"/>
</dbReference>
<dbReference type="PRINTS" id="PR00868">
    <property type="entry name" value="DNAPOLI"/>
</dbReference>
<dbReference type="SMART" id="SM00482">
    <property type="entry name" value="POLAc"/>
    <property type="match status" value="1"/>
</dbReference>
<dbReference type="Pfam" id="PF01612">
    <property type="entry name" value="DNA_pol_A_exo1"/>
    <property type="match status" value="1"/>
</dbReference>
<dbReference type="GO" id="GO:0006261">
    <property type="term" value="P:DNA-templated DNA replication"/>
    <property type="evidence" value="ECO:0007669"/>
    <property type="project" value="UniProtKB-UniRule"/>
</dbReference>
<feature type="domain" description="3'-5' exonuclease" evidence="18">
    <location>
        <begin position="393"/>
        <end position="600"/>
    </location>
</feature>
<comment type="caution">
    <text evidence="21">The sequence shown here is derived from an EMBL/GenBank/DDBJ whole genome shotgun (WGS) entry which is preliminary data.</text>
</comment>
<organism evidence="21 22">
    <name type="scientific">Nitrospirillum amazonense</name>
    <dbReference type="NCBI Taxonomy" id="28077"/>
    <lineage>
        <taxon>Bacteria</taxon>
        <taxon>Pseudomonadati</taxon>
        <taxon>Pseudomonadota</taxon>
        <taxon>Alphaproteobacteria</taxon>
        <taxon>Rhodospirillales</taxon>
        <taxon>Azospirillaceae</taxon>
        <taxon>Nitrospirillum</taxon>
    </lineage>
</organism>
<dbReference type="InterPro" id="IPR043502">
    <property type="entry name" value="DNA/RNA_pol_sf"/>
</dbReference>
<comment type="catalytic activity">
    <reaction evidence="15 17">
        <text>DNA(n) + a 2'-deoxyribonucleoside 5'-triphosphate = DNA(n+1) + diphosphate</text>
        <dbReference type="Rhea" id="RHEA:22508"/>
        <dbReference type="Rhea" id="RHEA-COMP:17339"/>
        <dbReference type="Rhea" id="RHEA-COMP:17340"/>
        <dbReference type="ChEBI" id="CHEBI:33019"/>
        <dbReference type="ChEBI" id="CHEBI:61560"/>
        <dbReference type="ChEBI" id="CHEBI:173112"/>
        <dbReference type="EC" id="2.7.7.7"/>
    </reaction>
</comment>
<comment type="function">
    <text evidence="17">In addition to polymerase activity, this DNA polymerase exhibits 3'-5' and 5'-3' exonuclease activity.</text>
</comment>
<dbReference type="CDD" id="cd09898">
    <property type="entry name" value="H3TH_53EXO"/>
    <property type="match status" value="1"/>
</dbReference>
<evidence type="ECO:0000256" key="15">
    <source>
        <dbReference type="ARBA" id="ARBA00049244"/>
    </source>
</evidence>